<name>A0ABY9TKV0_9GAMM</name>
<evidence type="ECO:0000256" key="1">
    <source>
        <dbReference type="ARBA" id="ARBA00001282"/>
    </source>
</evidence>
<proteinExistence type="inferred from homology"/>
<dbReference type="Pfam" id="PF01128">
    <property type="entry name" value="IspD"/>
    <property type="match status" value="1"/>
</dbReference>
<dbReference type="RefSeq" id="WP_348388573.1">
    <property type="nucleotide sequence ID" value="NZ_CP134146.1"/>
</dbReference>
<gene>
    <name evidence="7 8" type="primary">ispD</name>
    <name evidence="8" type="ORF">RI845_04580</name>
</gene>
<dbReference type="SUPFAM" id="SSF53448">
    <property type="entry name" value="Nucleotide-diphospho-sugar transferases"/>
    <property type="match status" value="1"/>
</dbReference>
<keyword evidence="6 7" id="KW-0414">Isoprene biosynthesis</keyword>
<evidence type="ECO:0000256" key="6">
    <source>
        <dbReference type="ARBA" id="ARBA00023229"/>
    </source>
</evidence>
<keyword evidence="4 7" id="KW-0808">Transferase</keyword>
<dbReference type="GO" id="GO:0050518">
    <property type="term" value="F:2-C-methyl-D-erythritol 4-phosphate cytidylyltransferase activity"/>
    <property type="evidence" value="ECO:0007669"/>
    <property type="project" value="UniProtKB-EC"/>
</dbReference>
<evidence type="ECO:0000313" key="8">
    <source>
        <dbReference type="EMBL" id="WNC69430.1"/>
    </source>
</evidence>
<dbReference type="CDD" id="cd02516">
    <property type="entry name" value="CDP-ME_synthetase"/>
    <property type="match status" value="1"/>
</dbReference>
<feature type="site" description="Transition state stabilizer" evidence="7">
    <location>
        <position position="29"/>
    </location>
</feature>
<dbReference type="InterPro" id="IPR001228">
    <property type="entry name" value="IspD"/>
</dbReference>
<feature type="site" description="Transition state stabilizer" evidence="7">
    <location>
        <position position="22"/>
    </location>
</feature>
<dbReference type="Proteomes" id="UP001248581">
    <property type="component" value="Chromosome"/>
</dbReference>
<dbReference type="InterPro" id="IPR018294">
    <property type="entry name" value="ISPD_synthase_CS"/>
</dbReference>
<dbReference type="InterPro" id="IPR034683">
    <property type="entry name" value="IspD/TarI"/>
</dbReference>
<accession>A0ABY9TKV0</accession>
<feature type="site" description="Positions MEP for the nucleophilic attack" evidence="7">
    <location>
        <position position="158"/>
    </location>
</feature>
<dbReference type="Gene3D" id="3.90.550.10">
    <property type="entry name" value="Spore Coat Polysaccharide Biosynthesis Protein SpsA, Chain A"/>
    <property type="match status" value="1"/>
</dbReference>
<evidence type="ECO:0000256" key="5">
    <source>
        <dbReference type="ARBA" id="ARBA00022695"/>
    </source>
</evidence>
<dbReference type="HAMAP" id="MF_00108">
    <property type="entry name" value="IspD"/>
    <property type="match status" value="1"/>
</dbReference>
<sequence>MNDQQTLDSFCVVLPAAGIGKRMSQTVPKQYLKINGKCIIEHTIERLLSHPQIGQVIVTLAEHDSIFSTLVISDNSNVIAVLGGKERSDSVLAGLKAVPEQTWILVHDAARPCLTHEDIDALISFCLHNDSGAILATPVRDTMKRSQANQQIKQTEIRDNLWHAQTPQMFKHQQLTSSLERALAEGVEITDEASAMEFASIDSFIVNGREDNIKITRPSDLNLAAYILTQQKEEACV</sequence>
<reference evidence="9" key="1">
    <citation type="submission" date="2023-09" db="EMBL/GenBank/DDBJ databases">
        <authorList>
            <person name="Li S."/>
            <person name="Li X."/>
            <person name="Zhang C."/>
            <person name="Zhao Z."/>
        </authorList>
    </citation>
    <scope>NUCLEOTIDE SEQUENCE [LARGE SCALE GENOMIC DNA]</scope>
    <source>
        <strain evidence="9">SQ345</strain>
    </source>
</reference>
<keyword evidence="5 7" id="KW-0548">Nucleotidyltransferase</keyword>
<evidence type="ECO:0000256" key="2">
    <source>
        <dbReference type="ARBA" id="ARBA00004787"/>
    </source>
</evidence>
<feature type="site" description="Positions MEP for the nucleophilic attack" evidence="7">
    <location>
        <position position="214"/>
    </location>
</feature>
<dbReference type="InterPro" id="IPR050088">
    <property type="entry name" value="IspD/TarI_cytidylyltransf_bact"/>
</dbReference>
<dbReference type="NCBIfam" id="TIGR00453">
    <property type="entry name" value="ispD"/>
    <property type="match status" value="1"/>
</dbReference>
<keyword evidence="9" id="KW-1185">Reference proteome</keyword>
<evidence type="ECO:0000313" key="9">
    <source>
        <dbReference type="Proteomes" id="UP001248581"/>
    </source>
</evidence>
<evidence type="ECO:0000256" key="7">
    <source>
        <dbReference type="HAMAP-Rule" id="MF_00108"/>
    </source>
</evidence>
<comment type="similarity">
    <text evidence="3 7">Belongs to the IspD/TarI cytidylyltransferase family. IspD subfamily.</text>
</comment>
<dbReference type="InterPro" id="IPR029044">
    <property type="entry name" value="Nucleotide-diphossugar_trans"/>
</dbReference>
<protein>
    <recommendedName>
        <fullName evidence="7">2-C-methyl-D-erythritol 4-phosphate cytidylyltransferase</fullName>
        <ecNumber evidence="7">2.7.7.60</ecNumber>
    </recommendedName>
    <alternativeName>
        <fullName evidence="7">4-diphosphocytidyl-2C-methyl-D-erythritol synthase</fullName>
    </alternativeName>
    <alternativeName>
        <fullName evidence="7">MEP cytidylyltransferase</fullName>
        <shortName evidence="7">MCT</shortName>
    </alternativeName>
</protein>
<comment type="function">
    <text evidence="7">Catalyzes the formation of 4-diphosphocytidyl-2-C-methyl-D-erythritol from CTP and 2-C-methyl-D-erythritol 4-phosphate (MEP).</text>
</comment>
<dbReference type="EC" id="2.7.7.60" evidence="7"/>
<evidence type="ECO:0000256" key="3">
    <source>
        <dbReference type="ARBA" id="ARBA00009789"/>
    </source>
</evidence>
<dbReference type="EMBL" id="CP134146">
    <property type="protein sequence ID" value="WNC69430.1"/>
    <property type="molecule type" value="Genomic_DNA"/>
</dbReference>
<dbReference type="PANTHER" id="PTHR32125">
    <property type="entry name" value="2-C-METHYL-D-ERYTHRITOL 4-PHOSPHATE CYTIDYLYLTRANSFERASE, CHLOROPLASTIC"/>
    <property type="match status" value="1"/>
</dbReference>
<comment type="pathway">
    <text evidence="2 7">Isoprenoid biosynthesis; isopentenyl diphosphate biosynthesis via DXP pathway; isopentenyl diphosphate from 1-deoxy-D-xylulose 5-phosphate: step 2/6.</text>
</comment>
<organism evidence="8 9">
    <name type="scientific">Thalassotalea nanhaiensis</name>
    <dbReference type="NCBI Taxonomy" id="3065648"/>
    <lineage>
        <taxon>Bacteria</taxon>
        <taxon>Pseudomonadati</taxon>
        <taxon>Pseudomonadota</taxon>
        <taxon>Gammaproteobacteria</taxon>
        <taxon>Alteromonadales</taxon>
        <taxon>Colwelliaceae</taxon>
        <taxon>Thalassotalea</taxon>
    </lineage>
</organism>
<dbReference type="PROSITE" id="PS01295">
    <property type="entry name" value="ISPD"/>
    <property type="match status" value="1"/>
</dbReference>
<comment type="catalytic activity">
    <reaction evidence="1 7">
        <text>2-C-methyl-D-erythritol 4-phosphate + CTP + H(+) = 4-CDP-2-C-methyl-D-erythritol + diphosphate</text>
        <dbReference type="Rhea" id="RHEA:13429"/>
        <dbReference type="ChEBI" id="CHEBI:15378"/>
        <dbReference type="ChEBI" id="CHEBI:33019"/>
        <dbReference type="ChEBI" id="CHEBI:37563"/>
        <dbReference type="ChEBI" id="CHEBI:57823"/>
        <dbReference type="ChEBI" id="CHEBI:58262"/>
        <dbReference type="EC" id="2.7.7.60"/>
    </reaction>
</comment>
<dbReference type="PANTHER" id="PTHR32125:SF4">
    <property type="entry name" value="2-C-METHYL-D-ERYTHRITOL 4-PHOSPHATE CYTIDYLYLTRANSFERASE, CHLOROPLASTIC"/>
    <property type="match status" value="1"/>
</dbReference>
<evidence type="ECO:0000256" key="4">
    <source>
        <dbReference type="ARBA" id="ARBA00022679"/>
    </source>
</evidence>